<protein>
    <submittedName>
        <fullName evidence="2">Uncharacterized protein</fullName>
    </submittedName>
</protein>
<dbReference type="HOGENOM" id="CLU_1704889_0_0_1"/>
<evidence type="ECO:0000256" key="1">
    <source>
        <dbReference type="SAM" id="MobiDB-lite"/>
    </source>
</evidence>
<dbReference type="EMBL" id="KN840676">
    <property type="protein sequence ID" value="KIP02435.1"/>
    <property type="molecule type" value="Genomic_DNA"/>
</dbReference>
<feature type="compositionally biased region" description="Polar residues" evidence="1">
    <location>
        <begin position="42"/>
        <end position="54"/>
    </location>
</feature>
<feature type="region of interest" description="Disordered" evidence="1">
    <location>
        <begin position="42"/>
        <end position="82"/>
    </location>
</feature>
<organism evidence="2 3">
    <name type="scientific">Phlebiopsis gigantea (strain 11061_1 CR5-6)</name>
    <name type="common">White-rot fungus</name>
    <name type="synonym">Peniophora gigantea</name>
    <dbReference type="NCBI Taxonomy" id="745531"/>
    <lineage>
        <taxon>Eukaryota</taxon>
        <taxon>Fungi</taxon>
        <taxon>Dikarya</taxon>
        <taxon>Basidiomycota</taxon>
        <taxon>Agaricomycotina</taxon>
        <taxon>Agaricomycetes</taxon>
        <taxon>Polyporales</taxon>
        <taxon>Phanerochaetaceae</taxon>
        <taxon>Phlebiopsis</taxon>
    </lineage>
</organism>
<dbReference type="OrthoDB" id="5421239at2759"/>
<reference evidence="2 3" key="1">
    <citation type="journal article" date="2014" name="PLoS Genet.">
        <title>Analysis of the Phlebiopsis gigantea genome, transcriptome and secretome provides insight into its pioneer colonization strategies of wood.</title>
        <authorList>
            <person name="Hori C."/>
            <person name="Ishida T."/>
            <person name="Igarashi K."/>
            <person name="Samejima M."/>
            <person name="Suzuki H."/>
            <person name="Master E."/>
            <person name="Ferreira P."/>
            <person name="Ruiz-Duenas F.J."/>
            <person name="Held B."/>
            <person name="Canessa P."/>
            <person name="Larrondo L.F."/>
            <person name="Schmoll M."/>
            <person name="Druzhinina I.S."/>
            <person name="Kubicek C.P."/>
            <person name="Gaskell J.A."/>
            <person name="Kersten P."/>
            <person name="St John F."/>
            <person name="Glasner J."/>
            <person name="Sabat G."/>
            <person name="Splinter BonDurant S."/>
            <person name="Syed K."/>
            <person name="Yadav J."/>
            <person name="Mgbeahuruike A.C."/>
            <person name="Kovalchuk A."/>
            <person name="Asiegbu F.O."/>
            <person name="Lackner G."/>
            <person name="Hoffmeister D."/>
            <person name="Rencoret J."/>
            <person name="Gutierrez A."/>
            <person name="Sun H."/>
            <person name="Lindquist E."/>
            <person name="Barry K."/>
            <person name="Riley R."/>
            <person name="Grigoriev I.V."/>
            <person name="Henrissat B."/>
            <person name="Kues U."/>
            <person name="Berka R.M."/>
            <person name="Martinez A.T."/>
            <person name="Covert S.F."/>
            <person name="Blanchette R.A."/>
            <person name="Cullen D."/>
        </authorList>
    </citation>
    <scope>NUCLEOTIDE SEQUENCE [LARGE SCALE GENOMIC DNA]</scope>
    <source>
        <strain evidence="2 3">11061_1 CR5-6</strain>
    </source>
</reference>
<dbReference type="Proteomes" id="UP000053257">
    <property type="component" value="Unassembled WGS sequence"/>
</dbReference>
<keyword evidence="3" id="KW-1185">Reference proteome</keyword>
<evidence type="ECO:0000313" key="2">
    <source>
        <dbReference type="EMBL" id="KIP02435.1"/>
    </source>
</evidence>
<dbReference type="AlphaFoldDB" id="A0A0C3S3I9"/>
<sequence length="154" mass="16969">MLFFDQLDSSFTQTVSEVATALPPILINRFIINLQAASSTERTQLTDASTTQNESEAEFRRPSTTNFLGNIGEPLTDGSKDQFSPHTYAPFEGYYSRTQLDDGGTLAVIFCWVKNAPRGANLVHVSYTPALTSSFPTAFKYEVFPEHISISTSA</sequence>
<proteinExistence type="predicted"/>
<gene>
    <name evidence="2" type="ORF">PHLGIDRAFT_122474</name>
</gene>
<evidence type="ECO:0000313" key="3">
    <source>
        <dbReference type="Proteomes" id="UP000053257"/>
    </source>
</evidence>
<accession>A0A0C3S3I9</accession>
<name>A0A0C3S3I9_PHLG1</name>